<dbReference type="EMBL" id="BAABCV010000009">
    <property type="protein sequence ID" value="GAA4100578.1"/>
    <property type="molecule type" value="Genomic_DNA"/>
</dbReference>
<evidence type="ECO:0000313" key="1">
    <source>
        <dbReference type="EMBL" id="GAA4100578.1"/>
    </source>
</evidence>
<sequence>MMNAKLKLPRSMKIDKAKRICKLYSTGEYTIATCCKAEGIEYNTFQGWAQPNLSEEDIKNEGYRRGFVHEVHVLYKKALINNEINFKALLRDAAREGLLDRARGTVHTETHLKVKYDSNGNAISTVIRKIEKYLPPDTNILIFLANCLRIFEYHDDRLNCVIDL</sequence>
<keyword evidence="2" id="KW-1185">Reference proteome</keyword>
<accession>A0ABP7WZD1</accession>
<evidence type="ECO:0000313" key="2">
    <source>
        <dbReference type="Proteomes" id="UP001500841"/>
    </source>
</evidence>
<dbReference type="Proteomes" id="UP001500841">
    <property type="component" value="Unassembled WGS sequence"/>
</dbReference>
<organism evidence="1 2">
    <name type="scientific">Mucilaginibacter panaciglaebae</name>
    <dbReference type="NCBI Taxonomy" id="502331"/>
    <lineage>
        <taxon>Bacteria</taxon>
        <taxon>Pseudomonadati</taxon>
        <taxon>Bacteroidota</taxon>
        <taxon>Sphingobacteriia</taxon>
        <taxon>Sphingobacteriales</taxon>
        <taxon>Sphingobacteriaceae</taxon>
        <taxon>Mucilaginibacter</taxon>
    </lineage>
</organism>
<protein>
    <submittedName>
        <fullName evidence="1">Uncharacterized protein</fullName>
    </submittedName>
</protein>
<gene>
    <name evidence="1" type="ORF">GCM10022392_26480</name>
</gene>
<proteinExistence type="predicted"/>
<reference evidence="2" key="1">
    <citation type="journal article" date="2019" name="Int. J. Syst. Evol. Microbiol.">
        <title>The Global Catalogue of Microorganisms (GCM) 10K type strain sequencing project: providing services to taxonomists for standard genome sequencing and annotation.</title>
        <authorList>
            <consortium name="The Broad Institute Genomics Platform"/>
            <consortium name="The Broad Institute Genome Sequencing Center for Infectious Disease"/>
            <person name="Wu L."/>
            <person name="Ma J."/>
        </authorList>
    </citation>
    <scope>NUCLEOTIDE SEQUENCE [LARGE SCALE GENOMIC DNA]</scope>
    <source>
        <strain evidence="2">JCM 17085</strain>
    </source>
</reference>
<name>A0ABP7WZD1_9SPHI</name>
<comment type="caution">
    <text evidence="1">The sequence shown here is derived from an EMBL/GenBank/DDBJ whole genome shotgun (WGS) entry which is preliminary data.</text>
</comment>